<dbReference type="EMBL" id="QXIU01000153">
    <property type="protein sequence ID" value="RIE10111.1"/>
    <property type="molecule type" value="Genomic_DNA"/>
</dbReference>
<dbReference type="Proteomes" id="UP000266489">
    <property type="component" value="Unassembled WGS sequence"/>
</dbReference>
<keyword evidence="1" id="KW-0472">Membrane</keyword>
<feature type="transmembrane region" description="Helical" evidence="1">
    <location>
        <begin position="155"/>
        <end position="174"/>
    </location>
</feature>
<dbReference type="RefSeq" id="WP_119120044.1">
    <property type="nucleotide sequence ID" value="NZ_QXIT01000093.1"/>
</dbReference>
<dbReference type="InterPro" id="IPR010374">
    <property type="entry name" value="DUF969"/>
</dbReference>
<proteinExistence type="predicted"/>
<evidence type="ECO:0000256" key="1">
    <source>
        <dbReference type="SAM" id="Phobius"/>
    </source>
</evidence>
<dbReference type="Proteomes" id="UP000266260">
    <property type="component" value="Unassembled WGS sequence"/>
</dbReference>
<evidence type="ECO:0000313" key="4">
    <source>
        <dbReference type="Proteomes" id="UP000266260"/>
    </source>
</evidence>
<name>A0A398CWF0_9BACT</name>
<dbReference type="OrthoDB" id="80065at2"/>
<keyword evidence="1" id="KW-0812">Transmembrane</keyword>
<dbReference type="AlphaFoldDB" id="A0A398CWF0"/>
<sequence>MIKLIGIAIVIIGFALKFDNIGIILVAALVTGLVGGMNVGKVLQVLGDSFVANRGMCIFIPIFLVTGTLERNGLKETAAKLIGKVKNATAGVVISAYGVLRLVLAAFNVSLGGSAGFVRPVVVPMARGAVEDKYGKVNEDHLEEIKGMGAGMENITWFFGQVLFVGGSGGLLVQATLKSAGYDVSLLDLAKTEIPVAIFALVAACVLYILKDNRLSKKYYSKKK</sequence>
<feature type="transmembrane region" description="Helical" evidence="1">
    <location>
        <begin position="50"/>
        <end position="69"/>
    </location>
</feature>
<evidence type="ECO:0000313" key="2">
    <source>
        <dbReference type="EMBL" id="RIE07696.1"/>
    </source>
</evidence>
<gene>
    <name evidence="3" type="ORF">SMC5_06400</name>
    <name evidence="2" type="ORF">SMC6_05690</name>
</gene>
<accession>A0A398CWF0</accession>
<feature type="transmembrane region" description="Helical" evidence="1">
    <location>
        <begin position="7"/>
        <end position="30"/>
    </location>
</feature>
<evidence type="ECO:0000313" key="3">
    <source>
        <dbReference type="EMBL" id="RIE10111.1"/>
    </source>
</evidence>
<reference evidence="4 5" key="1">
    <citation type="submission" date="2018-09" db="EMBL/GenBank/DDBJ databases">
        <title>Discovery and Ecogenomic Context for Candidatus Cryosericales, a Global Caldiserica Order Active in Thawing Permafrost.</title>
        <authorList>
            <person name="Martinez M.A."/>
            <person name="Woodcroft B.J."/>
            <person name="Ignacio Espinoza J.C."/>
            <person name="Zayed A."/>
            <person name="Singleton C.M."/>
            <person name="Boyd J."/>
            <person name="Li Y.-F."/>
            <person name="Purvine S."/>
            <person name="Maughan H."/>
            <person name="Hodgkins S.B."/>
            <person name="Anderson D."/>
            <person name="Sederholm M."/>
            <person name="Temperton B."/>
            <person name="Saleska S.R."/>
            <person name="Tyson G.W."/>
            <person name="Rich V.I."/>
        </authorList>
    </citation>
    <scope>NUCLEOTIDE SEQUENCE [LARGE SCALE GENOMIC DNA]</scope>
    <source>
        <strain evidence="3 5">SMC5</strain>
        <strain evidence="2 4">SMC6</strain>
    </source>
</reference>
<organism evidence="2 4">
    <name type="scientific">Candidatus Cryosericum odellii</name>
    <dbReference type="NCBI Taxonomy" id="2290917"/>
    <lineage>
        <taxon>Bacteria</taxon>
        <taxon>Pseudomonadati</taxon>
        <taxon>Caldisericota/Cryosericota group</taxon>
        <taxon>Candidatus Cryosericota</taxon>
        <taxon>Candidatus Cryosericia</taxon>
        <taxon>Candidatus Cryosericales</taxon>
        <taxon>Candidatus Cryosericaceae</taxon>
        <taxon>Candidatus Cryosericum</taxon>
    </lineage>
</organism>
<accession>A0A398DG13</accession>
<keyword evidence="1" id="KW-1133">Transmembrane helix</keyword>
<feature type="transmembrane region" description="Helical" evidence="1">
    <location>
        <begin position="194"/>
        <end position="210"/>
    </location>
</feature>
<evidence type="ECO:0000313" key="5">
    <source>
        <dbReference type="Proteomes" id="UP000266489"/>
    </source>
</evidence>
<comment type="caution">
    <text evidence="2">The sequence shown here is derived from an EMBL/GenBank/DDBJ whole genome shotgun (WGS) entry which is preliminary data.</text>
</comment>
<protein>
    <submittedName>
        <fullName evidence="2">DUF969 domain-containing protein</fullName>
    </submittedName>
</protein>
<keyword evidence="4" id="KW-1185">Reference proteome</keyword>
<dbReference type="EMBL" id="QXIT01000093">
    <property type="protein sequence ID" value="RIE07696.1"/>
    <property type="molecule type" value="Genomic_DNA"/>
</dbReference>
<dbReference type="Pfam" id="PF06149">
    <property type="entry name" value="DUF969"/>
    <property type="match status" value="1"/>
</dbReference>